<feature type="binding site" evidence="12">
    <location>
        <position position="157"/>
    </location>
    <ligand>
        <name>CoA</name>
        <dbReference type="ChEBI" id="CHEBI:57287"/>
    </ligand>
</feature>
<evidence type="ECO:0000256" key="5">
    <source>
        <dbReference type="ARBA" id="ARBA00019087"/>
    </source>
</evidence>
<dbReference type="RefSeq" id="WP_016655683.1">
    <property type="nucleotide sequence ID" value="NZ_KE340352.1"/>
</dbReference>
<dbReference type="Gene3D" id="3.90.470.20">
    <property type="entry name" value="4'-phosphopantetheinyl transferase domain"/>
    <property type="match status" value="1"/>
</dbReference>
<evidence type="ECO:0000256" key="1">
    <source>
        <dbReference type="ARBA" id="ARBA00003937"/>
    </source>
</evidence>
<dbReference type="GO" id="GO:0008897">
    <property type="term" value="F:holo-[acyl-carrier-protein] synthase activity"/>
    <property type="evidence" value="ECO:0007669"/>
    <property type="project" value="InterPro"/>
</dbReference>
<evidence type="ECO:0000256" key="12">
    <source>
        <dbReference type="PIRSR" id="PIRSR603542-1"/>
    </source>
</evidence>
<evidence type="ECO:0000256" key="4">
    <source>
        <dbReference type="ARBA" id="ARBA00011503"/>
    </source>
</evidence>
<comment type="pathway">
    <text evidence="2">Siderophore biosynthesis; enterobactin biosynthesis.</text>
</comment>
<dbReference type="InterPro" id="IPR008278">
    <property type="entry name" value="4-PPantetheinyl_Trfase_dom"/>
</dbReference>
<proteinExistence type="inferred from homology"/>
<evidence type="ECO:0000256" key="6">
    <source>
        <dbReference type="ARBA" id="ARBA00022679"/>
    </source>
</evidence>
<name>S3P9S5_9GAMM</name>
<dbReference type="STRING" id="632955.GCA_000829675_02236"/>
<keyword evidence="13" id="KW-0479">Metal-binding</keyword>
<reference evidence="16 17" key="1">
    <citation type="submission" date="2013-06" db="EMBL/GenBank/DDBJ databases">
        <title>The Genome Sequence of Acinetobacter rudis CIP 110305.</title>
        <authorList>
            <consortium name="The Broad Institute Genome Sequencing Platform"/>
            <consortium name="The Broad Institute Genome Sequencing Center for Infectious Disease"/>
            <person name="Cerqueira G."/>
            <person name="Feldgarden M."/>
            <person name="Courvalin P."/>
            <person name="Perichon B."/>
            <person name="Grillot-Courvalin C."/>
            <person name="Clermont D."/>
            <person name="Rocha E."/>
            <person name="Yoon E.-J."/>
            <person name="Nemec A."/>
            <person name="Young S.K."/>
            <person name="Zeng Q."/>
            <person name="Gargeya S."/>
            <person name="Fitzgerald M."/>
            <person name="Abouelleil A."/>
            <person name="Alvarado L."/>
            <person name="Berlin A.M."/>
            <person name="Chapman S.B."/>
            <person name="Dewar J."/>
            <person name="Goldberg J."/>
            <person name="Griggs A."/>
            <person name="Gujja S."/>
            <person name="Hansen M."/>
            <person name="Howarth C."/>
            <person name="Imamovic A."/>
            <person name="Larimer J."/>
            <person name="McCowan C."/>
            <person name="Murphy C."/>
            <person name="Pearson M."/>
            <person name="Priest M."/>
            <person name="Roberts A."/>
            <person name="Saif S."/>
            <person name="Shea T."/>
            <person name="Sykes S."/>
            <person name="Wortman J."/>
            <person name="Nusbaum C."/>
            <person name="Birren B."/>
        </authorList>
    </citation>
    <scope>NUCLEOTIDE SEQUENCE [LARGE SCALE GENOMIC DNA]</scope>
    <source>
        <strain evidence="16 17">CIP 110305</strain>
    </source>
</reference>
<comment type="caution">
    <text evidence="16">The sequence shown here is derived from an EMBL/GenBank/DDBJ whole genome shotgun (WGS) entry which is preliminary data.</text>
</comment>
<dbReference type="UniPathway" id="UPA00017"/>
<keyword evidence="6" id="KW-0808">Transferase</keyword>
<feature type="binding site" evidence="12">
    <location>
        <position position="219"/>
    </location>
    <ligand>
        <name>CoA</name>
        <dbReference type="ChEBI" id="CHEBI:57287"/>
    </ligand>
</feature>
<evidence type="ECO:0000313" key="16">
    <source>
        <dbReference type="EMBL" id="EPF75606.1"/>
    </source>
</evidence>
<dbReference type="Pfam" id="PF17837">
    <property type="entry name" value="4PPT_N"/>
    <property type="match status" value="1"/>
</dbReference>
<feature type="binding site" evidence="12">
    <location>
        <position position="69"/>
    </location>
    <ligand>
        <name>CoA</name>
        <dbReference type="ChEBI" id="CHEBI:57287"/>
    </ligand>
</feature>
<protein>
    <recommendedName>
        <fullName evidence="5">Enterobactin synthase component D</fullName>
    </recommendedName>
    <alternativeName>
        <fullName evidence="8">4'-phosphopantetheinyl transferase EntD</fullName>
    </alternativeName>
    <alternativeName>
        <fullName evidence="9">Enterochelin synthase D</fullName>
    </alternativeName>
</protein>
<sequence length="268" mass="30567">MSHDQMPQPEINVQDIFANGDLEYTVVQTPSLTLHRIRLHQTTAENIEHYYQQFHIDQPPQVAKASLKRQCEFFIGRLAAKFSLLGLGEYSSFIIHKDHKGAPIWPPHITGSISHSMLSHSCGVAIATSLFNPATKGAPAASHPDQPRPMAKVMGIDIETTQHIDIFNNNPSMLNSLLSQQEYKFLKNVFKNMPEIYLILFSAKESLTKALYSKYQQLLYFKAMHCIAICPYTQTLTFYIPQLVAEQKIKVHFLRFEHEVLTFCCLES</sequence>
<dbReference type="GO" id="GO:0000287">
    <property type="term" value="F:magnesium ion binding"/>
    <property type="evidence" value="ECO:0007669"/>
    <property type="project" value="InterPro"/>
</dbReference>
<evidence type="ECO:0000256" key="9">
    <source>
        <dbReference type="ARBA" id="ARBA00031996"/>
    </source>
</evidence>
<feature type="binding site" evidence="12">
    <location>
        <position position="209"/>
    </location>
    <ligand>
        <name>CoA</name>
        <dbReference type="ChEBI" id="CHEBI:57287"/>
    </ligand>
</feature>
<evidence type="ECO:0000256" key="13">
    <source>
        <dbReference type="PIRSR" id="PIRSR603542-2"/>
    </source>
</evidence>
<dbReference type="InterPro" id="IPR003542">
    <property type="entry name" value="Enbac_synth_compD-like"/>
</dbReference>
<evidence type="ECO:0000256" key="8">
    <source>
        <dbReference type="ARBA" id="ARBA00029894"/>
    </source>
</evidence>
<keyword evidence="13" id="KW-0460">Magnesium</keyword>
<dbReference type="GO" id="GO:0009239">
    <property type="term" value="P:enterobactin biosynthetic process"/>
    <property type="evidence" value="ECO:0007669"/>
    <property type="project" value="UniProtKB-UniPathway"/>
</dbReference>
<evidence type="ECO:0000256" key="10">
    <source>
        <dbReference type="ARBA" id="ARBA00049176"/>
    </source>
</evidence>
<feature type="binding site" evidence="13">
    <location>
        <position position="158"/>
    </location>
    <ligand>
        <name>Mg(2+)</name>
        <dbReference type="ChEBI" id="CHEBI:18420"/>
    </ligand>
</feature>
<dbReference type="HOGENOM" id="CLU_088147_0_0_6"/>
<comment type="catalytic activity">
    <reaction evidence="11">
        <text>apo-[peptidyl-carrier protein] + CoA = holo-[peptidyl-carrier protein] + adenosine 3',5'-bisphosphate + H(+)</text>
        <dbReference type="Rhea" id="RHEA:46228"/>
        <dbReference type="Rhea" id="RHEA-COMP:11479"/>
        <dbReference type="Rhea" id="RHEA-COMP:11480"/>
        <dbReference type="ChEBI" id="CHEBI:15378"/>
        <dbReference type="ChEBI" id="CHEBI:29999"/>
        <dbReference type="ChEBI" id="CHEBI:57287"/>
        <dbReference type="ChEBI" id="CHEBI:58343"/>
        <dbReference type="ChEBI" id="CHEBI:64479"/>
    </reaction>
</comment>
<evidence type="ECO:0000256" key="7">
    <source>
        <dbReference type="ARBA" id="ARBA00023191"/>
    </source>
</evidence>
<evidence type="ECO:0000256" key="2">
    <source>
        <dbReference type="ARBA" id="ARBA00004993"/>
    </source>
</evidence>
<keyword evidence="17" id="KW-1185">Reference proteome</keyword>
<dbReference type="PANTHER" id="PTHR38096:SF1">
    <property type="entry name" value="ENTEROBACTIN SYNTHASE COMPONENT D"/>
    <property type="match status" value="1"/>
</dbReference>
<feature type="binding site" evidence="12">
    <location>
        <begin position="114"/>
        <end position="115"/>
    </location>
    <ligand>
        <name>CoA</name>
        <dbReference type="ChEBI" id="CHEBI:57287"/>
    </ligand>
</feature>
<evidence type="ECO:0000259" key="15">
    <source>
        <dbReference type="Pfam" id="PF17837"/>
    </source>
</evidence>
<dbReference type="GO" id="GO:0009366">
    <property type="term" value="C:enterobactin synthetase complex"/>
    <property type="evidence" value="ECO:0007669"/>
    <property type="project" value="InterPro"/>
</dbReference>
<comment type="subunit">
    <text evidence="4">EntB, EntD, EntE, and EntF form a multienzyme complex called enterobactin synthase.</text>
</comment>
<dbReference type="SUPFAM" id="SSF56214">
    <property type="entry name" value="4'-phosphopantetheinyl transferase"/>
    <property type="match status" value="1"/>
</dbReference>
<dbReference type="PATRIC" id="fig|421052.3.peg.1245"/>
<comment type="catalytic activity">
    <reaction evidence="10">
        <text>apo-[aryl-carrier protein] + CoA = holo-[aryl-carrier protein] + adenosine 3',5'-bisphosphate + H(+)</text>
        <dbReference type="Rhea" id="RHEA:48404"/>
        <dbReference type="Rhea" id="RHEA-COMP:15903"/>
        <dbReference type="Rhea" id="RHEA-COMP:17557"/>
        <dbReference type="ChEBI" id="CHEBI:15378"/>
        <dbReference type="ChEBI" id="CHEBI:29999"/>
        <dbReference type="ChEBI" id="CHEBI:57287"/>
        <dbReference type="ChEBI" id="CHEBI:58343"/>
        <dbReference type="ChEBI" id="CHEBI:64479"/>
    </reaction>
</comment>
<dbReference type="Pfam" id="PF01648">
    <property type="entry name" value="ACPS"/>
    <property type="match status" value="1"/>
</dbReference>
<feature type="binding site" evidence="12">
    <location>
        <position position="77"/>
    </location>
    <ligand>
        <name>CoA</name>
        <dbReference type="ChEBI" id="CHEBI:57287"/>
    </ligand>
</feature>
<dbReference type="InterPro" id="IPR037143">
    <property type="entry name" value="4-PPantetheinyl_Trfase_dom_sf"/>
</dbReference>
<gene>
    <name evidence="16" type="ORF">F945_01272</name>
</gene>
<organism evidence="16 17">
    <name type="scientific">Acinetobacter rudis CIP 110305</name>
    <dbReference type="NCBI Taxonomy" id="421052"/>
    <lineage>
        <taxon>Bacteria</taxon>
        <taxon>Pseudomonadati</taxon>
        <taxon>Pseudomonadota</taxon>
        <taxon>Gammaproteobacteria</taxon>
        <taxon>Moraxellales</taxon>
        <taxon>Moraxellaceae</taxon>
        <taxon>Acinetobacter</taxon>
    </lineage>
</organism>
<dbReference type="eggNOG" id="COG2977">
    <property type="taxonomic scope" value="Bacteria"/>
</dbReference>
<evidence type="ECO:0000259" key="14">
    <source>
        <dbReference type="Pfam" id="PF01648"/>
    </source>
</evidence>
<dbReference type="Proteomes" id="UP000014568">
    <property type="component" value="Unassembled WGS sequence"/>
</dbReference>
<dbReference type="InterPro" id="IPR041354">
    <property type="entry name" value="4PPT_N"/>
</dbReference>
<keyword evidence="7" id="KW-0259">Enterobactin biosynthesis</keyword>
<feature type="domain" description="4'-phosphopantetheinyl transferase N-terminal" evidence="15">
    <location>
        <begin position="61"/>
        <end position="116"/>
    </location>
</feature>
<accession>S3P9S5</accession>
<comment type="function">
    <text evidence="1">Involved in the biosynthesis of the siderophore enterobactin (enterochelin), which is a macrocyclic trimeric lactone of N-(2,3-dihydroxybenzoyl)-serine. The serine trilactone serves as a scaffolding for the three catechol functionalities that provide hexadentate coordination for the tightly ligated iron(2+) atoms. Plays an essential role in the assembly of the enterobactin by catalyzing the transfer of the 4'-phosphopantetheine (Ppant) moiety from coenzyme A to the apo-domains of both EntB (ArCP domain) and EntF (PCP domain) to yield their holo-forms which make them competent for the activation of 2,3-dihydroxybenzoate (DHB) and L-serine, respectively.</text>
</comment>
<comment type="similarity">
    <text evidence="3">Belongs to the P-Pant transferase superfamily. EntD family.</text>
</comment>
<comment type="cofactor">
    <cofactor evidence="13">
        <name>Mg(2+)</name>
        <dbReference type="ChEBI" id="CHEBI:18420"/>
    </cofactor>
</comment>
<feature type="binding site" evidence="13">
    <location>
        <position position="159"/>
    </location>
    <ligand>
        <name>Mg(2+)</name>
        <dbReference type="ChEBI" id="CHEBI:18420"/>
    </ligand>
</feature>
<feature type="domain" description="4'-phosphopantetheinyl transferase" evidence="14">
    <location>
        <begin position="154"/>
        <end position="243"/>
    </location>
</feature>
<dbReference type="AlphaFoldDB" id="S3P9S5"/>
<evidence type="ECO:0000256" key="11">
    <source>
        <dbReference type="ARBA" id="ARBA00049191"/>
    </source>
</evidence>
<dbReference type="GO" id="GO:0005886">
    <property type="term" value="C:plasma membrane"/>
    <property type="evidence" value="ECO:0007669"/>
    <property type="project" value="TreeGrafter"/>
</dbReference>
<dbReference type="EMBL" id="ATGI01000013">
    <property type="protein sequence ID" value="EPF75606.1"/>
    <property type="molecule type" value="Genomic_DNA"/>
</dbReference>
<feature type="binding site" evidence="13">
    <location>
        <position position="157"/>
    </location>
    <ligand>
        <name>Mg(2+)</name>
        <dbReference type="ChEBI" id="CHEBI:18420"/>
    </ligand>
</feature>
<feature type="binding site" evidence="12">
    <location>
        <position position="205"/>
    </location>
    <ligand>
        <name>CoA</name>
        <dbReference type="ChEBI" id="CHEBI:57287"/>
    </ligand>
</feature>
<evidence type="ECO:0000313" key="17">
    <source>
        <dbReference type="Proteomes" id="UP000014568"/>
    </source>
</evidence>
<dbReference type="PANTHER" id="PTHR38096">
    <property type="entry name" value="ENTEROBACTIN SYNTHASE COMPONENT D"/>
    <property type="match status" value="1"/>
</dbReference>
<evidence type="ECO:0000256" key="3">
    <source>
        <dbReference type="ARBA" id="ARBA00008342"/>
    </source>
</evidence>